<evidence type="ECO:0000313" key="2">
    <source>
        <dbReference type="Proteomes" id="UP000193642"/>
    </source>
</evidence>
<evidence type="ECO:0000313" key="1">
    <source>
        <dbReference type="EMBL" id="ORY29250.1"/>
    </source>
</evidence>
<reference evidence="1 2" key="1">
    <citation type="submission" date="2016-07" db="EMBL/GenBank/DDBJ databases">
        <title>Pervasive Adenine N6-methylation of Active Genes in Fungi.</title>
        <authorList>
            <consortium name="DOE Joint Genome Institute"/>
            <person name="Mondo S.J."/>
            <person name="Dannebaum R.O."/>
            <person name="Kuo R.C."/>
            <person name="Labutti K."/>
            <person name="Haridas S."/>
            <person name="Kuo A."/>
            <person name="Salamov A."/>
            <person name="Ahrendt S.R."/>
            <person name="Lipzen A."/>
            <person name="Sullivan W."/>
            <person name="Andreopoulos W.B."/>
            <person name="Clum A."/>
            <person name="Lindquist E."/>
            <person name="Daum C."/>
            <person name="Ramamoorthy G.K."/>
            <person name="Gryganskyi A."/>
            <person name="Culley D."/>
            <person name="Magnuson J.K."/>
            <person name="James T.Y."/>
            <person name="O'Malley M.A."/>
            <person name="Stajich J.E."/>
            <person name="Spatafora J.W."/>
            <person name="Visel A."/>
            <person name="Grigoriev I.V."/>
        </authorList>
    </citation>
    <scope>NUCLEOTIDE SEQUENCE [LARGE SCALE GENOMIC DNA]</scope>
    <source>
        <strain evidence="1 2">JEL800</strain>
    </source>
</reference>
<comment type="caution">
    <text evidence="1">The sequence shown here is derived from an EMBL/GenBank/DDBJ whole genome shotgun (WGS) entry which is preliminary data.</text>
</comment>
<accession>A0A1Y2B3X5</accession>
<dbReference type="AlphaFoldDB" id="A0A1Y2B3X5"/>
<gene>
    <name evidence="1" type="ORF">BCR33DRAFT_745351</name>
</gene>
<name>A0A1Y2B3X5_9FUNG</name>
<keyword evidence="2" id="KW-1185">Reference proteome</keyword>
<proteinExistence type="predicted"/>
<sequence>MVTALVAGPAVVAAGAVGAAAELGAAAGVASAGAAAAGAGATAVGTSAVVASAGAASASTAAATAAGTVAAASGPVGWIAAGTVVTPTARVSIDWSCWKKCVCCPDVLQTLQGHNEGIQLSELLKIKCIEEVLTLPDGRDAIRNHSGKIFGFKIVNCPVSGNLIGLHAEEITL</sequence>
<dbReference type="Proteomes" id="UP000193642">
    <property type="component" value="Unassembled WGS sequence"/>
</dbReference>
<protein>
    <submittedName>
        <fullName evidence="1">Uncharacterized protein</fullName>
    </submittedName>
</protein>
<dbReference type="OrthoDB" id="10612705at2759"/>
<organism evidence="1 2">
    <name type="scientific">Rhizoclosmatium globosum</name>
    <dbReference type="NCBI Taxonomy" id="329046"/>
    <lineage>
        <taxon>Eukaryota</taxon>
        <taxon>Fungi</taxon>
        <taxon>Fungi incertae sedis</taxon>
        <taxon>Chytridiomycota</taxon>
        <taxon>Chytridiomycota incertae sedis</taxon>
        <taxon>Chytridiomycetes</taxon>
        <taxon>Chytridiales</taxon>
        <taxon>Chytriomycetaceae</taxon>
        <taxon>Rhizoclosmatium</taxon>
    </lineage>
</organism>
<dbReference type="EMBL" id="MCGO01000089">
    <property type="protein sequence ID" value="ORY29250.1"/>
    <property type="molecule type" value="Genomic_DNA"/>
</dbReference>